<evidence type="ECO:0000256" key="1">
    <source>
        <dbReference type="ARBA" id="ARBA00004127"/>
    </source>
</evidence>
<protein>
    <submittedName>
        <fullName evidence="9">NADH-quinone oxidoreductase subunit M</fullName>
        <ecNumber evidence="9">1.6.5.11</ecNumber>
    </submittedName>
</protein>
<organism evidence="9 10">
    <name type="scientific">Segnochrobactrum spirostomi</name>
    <dbReference type="NCBI Taxonomy" id="2608987"/>
    <lineage>
        <taxon>Bacteria</taxon>
        <taxon>Pseudomonadati</taxon>
        <taxon>Pseudomonadota</taxon>
        <taxon>Alphaproteobacteria</taxon>
        <taxon>Hyphomicrobiales</taxon>
        <taxon>Segnochrobactraceae</taxon>
        <taxon>Segnochrobactrum</taxon>
    </lineage>
</organism>
<sequence length="505" mass="55528">MSAWPLLSIITFLPLVGVVFILSVRGEDEAALTNIRRIALITTIVTFLISLFVWAGFDTANPGFQFVEEAGWLGKTIVYKMGVDGISMLFVILTTFLMPFCILASWDSVKIRVKEYMIAFLVLETLMIGVFCALDLLLFYVFFEGGLIPMFIIIGVWGGPRRVYASFKFFLFTLLGSVLMLLAIMAMYWNAGTTDIVALLAHPFPVSMQTWLWIAFFASFAVKMPMWPVHTWLPDAHVEAPTAGSVILAGILLKMGGYGFLRFSLPMFPVASADLAPLIFTLSVVAIIYTSIVALMQQDMKKLIAYSSVAHMGYVTMGIFTATQQGIQGGLFQMLSHGIVSGALFLCVGVVYDRMHTREIAAYGGLVNRMPWYAFAFMVFTMANVGLPGTSGFLGEFLTLLAAFQVNTWVALFATTGVIFSAAYALWLYRRVVFGALDKDSLKSMLDLSLREKFLLVPLIVLTVLFGVWPKPINDVTAASVSQIVSKVEAAADFGHLSKTASIAP</sequence>
<feature type="transmembrane region" description="Helical" evidence="7">
    <location>
        <begin position="38"/>
        <end position="57"/>
    </location>
</feature>
<feature type="transmembrane region" description="Helical" evidence="7">
    <location>
        <begin position="137"/>
        <end position="157"/>
    </location>
</feature>
<evidence type="ECO:0000256" key="7">
    <source>
        <dbReference type="SAM" id="Phobius"/>
    </source>
</evidence>
<comment type="subcellular location">
    <subcellularLocation>
        <location evidence="1">Endomembrane system</location>
        <topology evidence="1">Multi-pass membrane protein</topology>
    </subcellularLocation>
    <subcellularLocation>
        <location evidence="6">Membrane</location>
        <topology evidence="6">Multi-pass membrane protein</topology>
    </subcellularLocation>
</comment>
<feature type="transmembrane region" description="Helical" evidence="7">
    <location>
        <begin position="6"/>
        <end position="26"/>
    </location>
</feature>
<dbReference type="EC" id="1.6.5.11" evidence="9"/>
<evidence type="ECO:0000256" key="3">
    <source>
        <dbReference type="ARBA" id="ARBA00022692"/>
    </source>
</evidence>
<dbReference type="Pfam" id="PF00361">
    <property type="entry name" value="Proton_antipo_M"/>
    <property type="match status" value="1"/>
</dbReference>
<feature type="transmembrane region" description="Helical" evidence="7">
    <location>
        <begin position="169"/>
        <end position="191"/>
    </location>
</feature>
<comment type="caution">
    <text evidence="9">The sequence shown here is derived from an EMBL/GenBank/DDBJ whole genome shotgun (WGS) entry which is preliminary data.</text>
</comment>
<dbReference type="PANTHER" id="PTHR43507:SF1">
    <property type="entry name" value="NADH-UBIQUINONE OXIDOREDUCTASE CHAIN 4"/>
    <property type="match status" value="1"/>
</dbReference>
<dbReference type="GO" id="GO:0015990">
    <property type="term" value="P:electron transport coupled proton transport"/>
    <property type="evidence" value="ECO:0007669"/>
    <property type="project" value="TreeGrafter"/>
</dbReference>
<dbReference type="Proteomes" id="UP000332515">
    <property type="component" value="Unassembled WGS sequence"/>
</dbReference>
<keyword evidence="3 6" id="KW-0812">Transmembrane</keyword>
<feature type="transmembrane region" description="Helical" evidence="7">
    <location>
        <begin position="275"/>
        <end position="296"/>
    </location>
</feature>
<proteinExistence type="inferred from homology"/>
<dbReference type="RefSeq" id="WP_153479569.1">
    <property type="nucleotide sequence ID" value="NZ_VWNA01000001.1"/>
</dbReference>
<gene>
    <name evidence="9" type="ORF">F0357_06320</name>
</gene>
<dbReference type="GO" id="GO:0048039">
    <property type="term" value="F:ubiquinone binding"/>
    <property type="evidence" value="ECO:0007669"/>
    <property type="project" value="TreeGrafter"/>
</dbReference>
<name>A0A6A7Y3G6_9HYPH</name>
<dbReference type="InterPro" id="IPR010227">
    <property type="entry name" value="NADH_Q_OxRdtase_chainM/4"/>
</dbReference>
<evidence type="ECO:0000256" key="2">
    <source>
        <dbReference type="ARBA" id="ARBA00009025"/>
    </source>
</evidence>
<reference evidence="9 10" key="1">
    <citation type="submission" date="2019-09" db="EMBL/GenBank/DDBJ databases">
        <title>Segnochrobactrum spirostomi gen. nov., sp. nov., isolated from the ciliate Spirostomum cf. yagiui and description of a novel family, Segnochrobactraceae fam. nov. within the order Rhizobiales of the class Alphaproteobacteria.</title>
        <authorList>
            <person name="Akter S."/>
            <person name="Shazib S.U.A."/>
            <person name="Shin M.K."/>
        </authorList>
    </citation>
    <scope>NUCLEOTIDE SEQUENCE [LARGE SCALE GENOMIC DNA]</scope>
    <source>
        <strain evidence="9 10">Sp-1</strain>
    </source>
</reference>
<feature type="transmembrane region" description="Helical" evidence="7">
    <location>
        <begin position="245"/>
        <end position="263"/>
    </location>
</feature>
<comment type="similarity">
    <text evidence="2">Belongs to the complex I subunit 4 family.</text>
</comment>
<feature type="transmembrane region" description="Helical" evidence="7">
    <location>
        <begin position="115"/>
        <end position="131"/>
    </location>
</feature>
<keyword evidence="4 7" id="KW-1133">Transmembrane helix</keyword>
<keyword evidence="9" id="KW-0560">Oxidoreductase</keyword>
<dbReference type="InterPro" id="IPR001750">
    <property type="entry name" value="ND/Mrp_TM"/>
</dbReference>
<evidence type="ECO:0000259" key="8">
    <source>
        <dbReference type="Pfam" id="PF00361"/>
    </source>
</evidence>
<feature type="transmembrane region" description="Helical" evidence="7">
    <location>
        <begin position="406"/>
        <end position="429"/>
    </location>
</feature>
<dbReference type="InterPro" id="IPR003918">
    <property type="entry name" value="NADH_UbQ_OxRdtase"/>
</dbReference>
<dbReference type="EMBL" id="VWNA01000001">
    <property type="protein sequence ID" value="MQT12282.1"/>
    <property type="molecule type" value="Genomic_DNA"/>
</dbReference>
<evidence type="ECO:0000313" key="10">
    <source>
        <dbReference type="Proteomes" id="UP000332515"/>
    </source>
</evidence>
<dbReference type="PANTHER" id="PTHR43507">
    <property type="entry name" value="NADH-UBIQUINONE OXIDOREDUCTASE CHAIN 4"/>
    <property type="match status" value="1"/>
</dbReference>
<evidence type="ECO:0000313" key="9">
    <source>
        <dbReference type="EMBL" id="MQT12282.1"/>
    </source>
</evidence>
<feature type="transmembrane region" description="Helical" evidence="7">
    <location>
        <begin position="372"/>
        <end position="394"/>
    </location>
</feature>
<dbReference type="GO" id="GO:0003954">
    <property type="term" value="F:NADH dehydrogenase activity"/>
    <property type="evidence" value="ECO:0007669"/>
    <property type="project" value="TreeGrafter"/>
</dbReference>
<evidence type="ECO:0000256" key="4">
    <source>
        <dbReference type="ARBA" id="ARBA00022989"/>
    </source>
</evidence>
<accession>A0A6A7Y3G6</accession>
<dbReference type="GO" id="GO:0016020">
    <property type="term" value="C:membrane"/>
    <property type="evidence" value="ECO:0007669"/>
    <property type="project" value="UniProtKB-SubCell"/>
</dbReference>
<dbReference type="GO" id="GO:0042773">
    <property type="term" value="P:ATP synthesis coupled electron transport"/>
    <property type="evidence" value="ECO:0007669"/>
    <property type="project" value="InterPro"/>
</dbReference>
<dbReference type="NCBIfam" id="NF004501">
    <property type="entry name" value="PRK05846.1-5"/>
    <property type="match status" value="1"/>
</dbReference>
<keyword evidence="10" id="KW-1185">Reference proteome</keyword>
<dbReference type="GO" id="GO:0008137">
    <property type="term" value="F:NADH dehydrogenase (ubiquinone) activity"/>
    <property type="evidence" value="ECO:0007669"/>
    <property type="project" value="InterPro"/>
</dbReference>
<keyword evidence="5 7" id="KW-0472">Membrane</keyword>
<feature type="transmembrane region" description="Helical" evidence="7">
    <location>
        <begin position="77"/>
        <end position="103"/>
    </location>
</feature>
<dbReference type="PRINTS" id="PR01437">
    <property type="entry name" value="NUOXDRDTASE4"/>
</dbReference>
<dbReference type="AlphaFoldDB" id="A0A6A7Y3G6"/>
<feature type="transmembrane region" description="Helical" evidence="7">
    <location>
        <begin position="450"/>
        <end position="469"/>
    </location>
</feature>
<dbReference type="NCBIfam" id="NF004499">
    <property type="entry name" value="PRK05846.1-3"/>
    <property type="match status" value="1"/>
</dbReference>
<evidence type="ECO:0000256" key="5">
    <source>
        <dbReference type="ARBA" id="ARBA00023136"/>
    </source>
</evidence>
<dbReference type="GO" id="GO:0012505">
    <property type="term" value="C:endomembrane system"/>
    <property type="evidence" value="ECO:0007669"/>
    <property type="project" value="UniProtKB-SubCell"/>
</dbReference>
<feature type="transmembrane region" description="Helical" evidence="7">
    <location>
        <begin position="303"/>
        <end position="322"/>
    </location>
</feature>
<evidence type="ECO:0000256" key="6">
    <source>
        <dbReference type="RuleBase" id="RU000320"/>
    </source>
</evidence>
<feature type="transmembrane region" description="Helical" evidence="7">
    <location>
        <begin position="334"/>
        <end position="352"/>
    </location>
</feature>
<feature type="domain" description="NADH:quinone oxidoreductase/Mrp antiporter transmembrane" evidence="8">
    <location>
        <begin position="133"/>
        <end position="419"/>
    </location>
</feature>
<dbReference type="NCBIfam" id="TIGR01972">
    <property type="entry name" value="NDH_I_M"/>
    <property type="match status" value="1"/>
</dbReference>